<dbReference type="Proteomes" id="UP000449547">
    <property type="component" value="Unassembled WGS sequence"/>
</dbReference>
<dbReference type="GO" id="GO:0061631">
    <property type="term" value="F:ubiquitin conjugating enzyme activity"/>
    <property type="evidence" value="ECO:0007669"/>
    <property type="project" value="UniProtKB-EC"/>
</dbReference>
<keyword evidence="6" id="KW-0833">Ubl conjugation pathway</keyword>
<dbReference type="Gene3D" id="3.10.110.10">
    <property type="entry name" value="Ubiquitin Conjugating Enzyme"/>
    <property type="match status" value="1"/>
</dbReference>
<keyword evidence="5" id="KW-0547">Nucleotide-binding</keyword>
<feature type="transmembrane region" description="Helical" evidence="15">
    <location>
        <begin position="209"/>
        <end position="226"/>
    </location>
</feature>
<dbReference type="EMBL" id="SWFT01000161">
    <property type="protein sequence ID" value="KAA8897015.1"/>
    <property type="molecule type" value="Genomic_DNA"/>
</dbReference>
<proteinExistence type="predicted"/>
<dbReference type="OrthoDB" id="1158011at2759"/>
<accession>A0A642UD81</accession>
<keyword evidence="7" id="KW-0256">Endoplasmic reticulum</keyword>
<dbReference type="OMA" id="GWSVATI"/>
<evidence type="ECO:0000256" key="8">
    <source>
        <dbReference type="ARBA" id="ARBA00022840"/>
    </source>
</evidence>
<keyword evidence="9 15" id="KW-1133">Transmembrane helix</keyword>
<keyword evidence="3" id="KW-0808">Transferase</keyword>
<dbReference type="GO" id="GO:0005789">
    <property type="term" value="C:endoplasmic reticulum membrane"/>
    <property type="evidence" value="ECO:0007669"/>
    <property type="project" value="UniProtKB-SubCell"/>
</dbReference>
<keyword evidence="18" id="KW-1185">Reference proteome</keyword>
<evidence type="ECO:0000256" key="9">
    <source>
        <dbReference type="ARBA" id="ARBA00022989"/>
    </source>
</evidence>
<dbReference type="CDD" id="cd23799">
    <property type="entry name" value="UBCc_UBE2J"/>
    <property type="match status" value="1"/>
</dbReference>
<evidence type="ECO:0000256" key="1">
    <source>
        <dbReference type="ARBA" id="ARBA00004586"/>
    </source>
</evidence>
<comment type="subcellular location">
    <subcellularLocation>
        <location evidence="1">Endoplasmic reticulum membrane</location>
    </subcellularLocation>
</comment>
<comment type="caution">
    <text evidence="17">The sequence shown here is derived from an EMBL/GenBank/DDBJ whole genome shotgun (WGS) entry which is preliminary data.</text>
</comment>
<dbReference type="SMART" id="SM00212">
    <property type="entry name" value="UBCc"/>
    <property type="match status" value="1"/>
</dbReference>
<dbReference type="GO" id="GO:0005524">
    <property type="term" value="F:ATP binding"/>
    <property type="evidence" value="ECO:0007669"/>
    <property type="project" value="UniProtKB-KW"/>
</dbReference>
<evidence type="ECO:0000259" key="16">
    <source>
        <dbReference type="PROSITE" id="PS50127"/>
    </source>
</evidence>
<dbReference type="InterPro" id="IPR000608">
    <property type="entry name" value="UBC"/>
</dbReference>
<reference evidence="17 18" key="1">
    <citation type="submission" date="2019-07" db="EMBL/GenBank/DDBJ databases">
        <title>Genome assembly of two rare yeast pathogens: Diutina rugosa and Trichomonascus ciferrii.</title>
        <authorList>
            <person name="Mixao V."/>
            <person name="Saus E."/>
            <person name="Hansen A."/>
            <person name="Lass-Flor C."/>
            <person name="Gabaldon T."/>
        </authorList>
    </citation>
    <scope>NUCLEOTIDE SEQUENCE [LARGE SCALE GENOMIC DNA]</scope>
    <source>
        <strain evidence="17 18">CBS 613</strain>
    </source>
</reference>
<dbReference type="SUPFAM" id="SSF54495">
    <property type="entry name" value="UBC-like"/>
    <property type="match status" value="1"/>
</dbReference>
<evidence type="ECO:0000256" key="7">
    <source>
        <dbReference type="ARBA" id="ARBA00022824"/>
    </source>
</evidence>
<dbReference type="InterPro" id="IPR016135">
    <property type="entry name" value="UBQ-conjugating_enzyme/RWD"/>
</dbReference>
<dbReference type="RefSeq" id="XP_034009757.1">
    <property type="nucleotide sequence ID" value="XM_034158520.1"/>
</dbReference>
<protein>
    <recommendedName>
        <fullName evidence="11">Ubiquitin-conjugating enzyme E2 6</fullName>
        <ecNumber evidence="2">2.3.2.23</ecNumber>
    </recommendedName>
    <alternativeName>
        <fullName evidence="13">E2 ubiquitin-conjugating enzyme 6</fullName>
    </alternativeName>
    <alternativeName>
        <fullName evidence="14">Ubiquitin carrier protein UBC6</fullName>
    </alternativeName>
    <alternativeName>
        <fullName evidence="12">Ubiquitin-protein ligase UBC6</fullName>
    </alternativeName>
</protein>
<evidence type="ECO:0000256" key="15">
    <source>
        <dbReference type="SAM" id="Phobius"/>
    </source>
</evidence>
<evidence type="ECO:0000256" key="14">
    <source>
        <dbReference type="ARBA" id="ARBA00042191"/>
    </source>
</evidence>
<evidence type="ECO:0000256" key="13">
    <source>
        <dbReference type="ARBA" id="ARBA00042181"/>
    </source>
</evidence>
<dbReference type="EC" id="2.3.2.23" evidence="2"/>
<evidence type="ECO:0000256" key="12">
    <source>
        <dbReference type="ARBA" id="ARBA00041570"/>
    </source>
</evidence>
<dbReference type="PROSITE" id="PS50127">
    <property type="entry name" value="UBC_2"/>
    <property type="match status" value="1"/>
</dbReference>
<dbReference type="FunFam" id="3.10.110.10:FF:000023">
    <property type="entry name" value="Ubiquitin-conjugating enzyme E2 J2"/>
    <property type="match status" value="1"/>
</dbReference>
<evidence type="ECO:0000313" key="17">
    <source>
        <dbReference type="EMBL" id="KAA8897015.1"/>
    </source>
</evidence>
<keyword evidence="4 15" id="KW-0812">Transmembrane</keyword>
<keyword evidence="8" id="KW-0067">ATP-binding</keyword>
<evidence type="ECO:0000256" key="5">
    <source>
        <dbReference type="ARBA" id="ARBA00022741"/>
    </source>
</evidence>
<dbReference type="InterPro" id="IPR050113">
    <property type="entry name" value="Ub_conjugating_enzyme"/>
</dbReference>
<evidence type="ECO:0000256" key="4">
    <source>
        <dbReference type="ARBA" id="ARBA00022692"/>
    </source>
</evidence>
<dbReference type="VEuPathDB" id="FungiDB:DIURU_005528"/>
<evidence type="ECO:0000256" key="3">
    <source>
        <dbReference type="ARBA" id="ARBA00022679"/>
    </source>
</evidence>
<dbReference type="Pfam" id="PF00179">
    <property type="entry name" value="UQ_con"/>
    <property type="match status" value="1"/>
</dbReference>
<evidence type="ECO:0000256" key="2">
    <source>
        <dbReference type="ARBA" id="ARBA00012486"/>
    </source>
</evidence>
<evidence type="ECO:0000256" key="11">
    <source>
        <dbReference type="ARBA" id="ARBA00039885"/>
    </source>
</evidence>
<feature type="domain" description="UBC core" evidence="16">
    <location>
        <begin position="5"/>
        <end position="163"/>
    </location>
</feature>
<dbReference type="GeneID" id="54784179"/>
<sequence length="227" mass="25281">MASRASQKRLTKEYKSIQANPPPFILAKPNDENILEWHYVIEGPPSTPFEGGQYHGILRFPPEYPFKPPSISMITPNGRFTTNMRLCLSMSDYHPDTWNPAWSVATILTGLLSFMTGDEATTGSISTTDSVKRKLALSSKQWNNSENVRFKKLFPDIYKQNIIDIKNAEAPPKPVEEKPSEIADLASMDAEDRARVLVEPRNSNGSSRVGMVVGVVIVAMAVVLMNK</sequence>
<dbReference type="PANTHER" id="PTHR24067">
    <property type="entry name" value="UBIQUITIN-CONJUGATING ENZYME E2"/>
    <property type="match status" value="1"/>
</dbReference>
<keyword evidence="10 15" id="KW-0472">Membrane</keyword>
<name>A0A642UD81_DIURU</name>
<dbReference type="AlphaFoldDB" id="A0A642UD81"/>
<gene>
    <name evidence="17" type="ORF">DIURU_005528</name>
</gene>
<evidence type="ECO:0000313" key="18">
    <source>
        <dbReference type="Proteomes" id="UP000449547"/>
    </source>
</evidence>
<organism evidence="17 18">
    <name type="scientific">Diutina rugosa</name>
    <name type="common">Yeast</name>
    <name type="synonym">Candida rugosa</name>
    <dbReference type="NCBI Taxonomy" id="5481"/>
    <lineage>
        <taxon>Eukaryota</taxon>
        <taxon>Fungi</taxon>
        <taxon>Dikarya</taxon>
        <taxon>Ascomycota</taxon>
        <taxon>Saccharomycotina</taxon>
        <taxon>Pichiomycetes</taxon>
        <taxon>Debaryomycetaceae</taxon>
        <taxon>Diutina</taxon>
    </lineage>
</organism>
<evidence type="ECO:0000256" key="6">
    <source>
        <dbReference type="ARBA" id="ARBA00022786"/>
    </source>
</evidence>
<evidence type="ECO:0000256" key="10">
    <source>
        <dbReference type="ARBA" id="ARBA00023136"/>
    </source>
</evidence>